<dbReference type="PROSITE" id="PS51257">
    <property type="entry name" value="PROKAR_LIPOPROTEIN"/>
    <property type="match status" value="1"/>
</dbReference>
<keyword evidence="1" id="KW-0732">Signal</keyword>
<organism evidence="2 3">
    <name type="scientific">Gelidibacter algens</name>
    <dbReference type="NCBI Taxonomy" id="49280"/>
    <lineage>
        <taxon>Bacteria</taxon>
        <taxon>Pseudomonadati</taxon>
        <taxon>Bacteroidota</taxon>
        <taxon>Flavobacteriia</taxon>
        <taxon>Flavobacteriales</taxon>
        <taxon>Flavobacteriaceae</taxon>
        <taxon>Gelidibacter</taxon>
    </lineage>
</organism>
<keyword evidence="3" id="KW-1185">Reference proteome</keyword>
<feature type="chain" id="PRO_5030025390" description="Calx-beta domain-containing protein" evidence="1">
    <location>
        <begin position="28"/>
        <end position="288"/>
    </location>
</feature>
<evidence type="ECO:0000256" key="1">
    <source>
        <dbReference type="SAM" id="SignalP"/>
    </source>
</evidence>
<name>A0A1A7QUE9_9FLAO</name>
<comment type="caution">
    <text evidence="2">The sequence shown here is derived from an EMBL/GenBank/DDBJ whole genome shotgun (WGS) entry which is preliminary data.</text>
</comment>
<evidence type="ECO:0000313" key="3">
    <source>
        <dbReference type="Proteomes" id="UP000248987"/>
    </source>
</evidence>
<protein>
    <recommendedName>
        <fullName evidence="4">Calx-beta domain-containing protein</fullName>
    </recommendedName>
</protein>
<dbReference type="AlphaFoldDB" id="A0A1A7QUE9"/>
<dbReference type="STRING" id="49280.A9996_17265"/>
<evidence type="ECO:0008006" key="4">
    <source>
        <dbReference type="Google" id="ProtNLM"/>
    </source>
</evidence>
<proteinExistence type="predicted"/>
<feature type="signal peptide" evidence="1">
    <location>
        <begin position="1"/>
        <end position="27"/>
    </location>
</feature>
<dbReference type="EMBL" id="QLLQ01000016">
    <property type="protein sequence ID" value="RAJ19989.1"/>
    <property type="molecule type" value="Genomic_DNA"/>
</dbReference>
<sequence length="288" mass="30583">MNKNRDMKNTKILALLTIMALSISSCIIDDDAQVFSEGPHVLLFPSSQVTGFFLNDNSDDYTFTVPLKITGGDGFPLDAELNATFEVDASSTAEQGVDFDLTNSSGSVIIEAGSTFANLPIVVHSGALDPDNPTTVVLNITGGTSTSSNEIVASGNKGKITITLQATCSSDLEGVYQLAVTSSSGGSNFHPMEVITEIEEGTYLTTQSGTWNAGVLNGGVREGFIFKEVCGKLIIEQQYLAGIYSNLLEGITVLGTVDPETGDLQMVYTIGFDDNTTFNTYTATYTKL</sequence>
<gene>
    <name evidence="2" type="ORF">LX77_03203</name>
</gene>
<dbReference type="Proteomes" id="UP000248987">
    <property type="component" value="Unassembled WGS sequence"/>
</dbReference>
<accession>A0A1A7QUE9</accession>
<evidence type="ECO:0000313" key="2">
    <source>
        <dbReference type="EMBL" id="RAJ19989.1"/>
    </source>
</evidence>
<reference evidence="2 3" key="1">
    <citation type="submission" date="2018-06" db="EMBL/GenBank/DDBJ databases">
        <title>Genomic Encyclopedia of Archaeal and Bacterial Type Strains, Phase II (KMG-II): from individual species to whole genera.</title>
        <authorList>
            <person name="Goeker M."/>
        </authorList>
    </citation>
    <scope>NUCLEOTIDE SEQUENCE [LARGE SCALE GENOMIC DNA]</scope>
    <source>
        <strain evidence="2 3">DSM 12408</strain>
    </source>
</reference>